<gene>
    <name evidence="1" type="ORF">AMTR_s00098p00171290</name>
</gene>
<protein>
    <submittedName>
        <fullName evidence="1">Uncharacterized protein</fullName>
    </submittedName>
</protein>
<dbReference type="EMBL" id="KI394979">
    <property type="protein sequence ID" value="ERM99873.1"/>
    <property type="molecule type" value="Genomic_DNA"/>
</dbReference>
<accession>W1NX00</accession>
<organism evidence="1 2">
    <name type="scientific">Amborella trichopoda</name>
    <dbReference type="NCBI Taxonomy" id="13333"/>
    <lineage>
        <taxon>Eukaryota</taxon>
        <taxon>Viridiplantae</taxon>
        <taxon>Streptophyta</taxon>
        <taxon>Embryophyta</taxon>
        <taxon>Tracheophyta</taxon>
        <taxon>Spermatophyta</taxon>
        <taxon>Magnoliopsida</taxon>
        <taxon>Amborellales</taxon>
        <taxon>Amborellaceae</taxon>
        <taxon>Amborella</taxon>
    </lineage>
</organism>
<proteinExistence type="predicted"/>
<reference evidence="2" key="1">
    <citation type="journal article" date="2013" name="Science">
        <title>The Amborella genome and the evolution of flowering plants.</title>
        <authorList>
            <consortium name="Amborella Genome Project"/>
        </authorList>
    </citation>
    <scope>NUCLEOTIDE SEQUENCE [LARGE SCALE GENOMIC DNA]</scope>
</reference>
<sequence length="227" mass="25300">MVDPLAIVVIDQDIEPLQVFNQKMQYPLEVEADGPIDPLSVLVEGKVGELISSVAQLSQQSLITYFAMYASENSREMDHYESRANVEVGDSSNREKGPIDIDEEYVDNGIVPVMFEDMGADFNVPIGVVLEEMKAKKKEEKLQKTKVDAKLKKKKEVESTPAKKMETSKETIGFVKPSQSSARLAARFRGGETYPSQALRMSELELVCLSSEQWAFESICDIKNAAL</sequence>
<keyword evidence="2" id="KW-1185">Reference proteome</keyword>
<evidence type="ECO:0000313" key="1">
    <source>
        <dbReference type="EMBL" id="ERM99873.1"/>
    </source>
</evidence>
<dbReference type="HOGENOM" id="CLU_1221153_0_0_1"/>
<dbReference type="Proteomes" id="UP000017836">
    <property type="component" value="Unassembled WGS sequence"/>
</dbReference>
<evidence type="ECO:0000313" key="2">
    <source>
        <dbReference type="Proteomes" id="UP000017836"/>
    </source>
</evidence>
<name>W1NX00_AMBTC</name>
<dbReference type="Gramene" id="ERM99873">
    <property type="protein sequence ID" value="ERM99873"/>
    <property type="gene ID" value="AMTR_s00098p00171290"/>
</dbReference>
<dbReference type="AlphaFoldDB" id="W1NX00"/>